<dbReference type="InterPro" id="IPR023366">
    <property type="entry name" value="ATP_synth_asu-like_sf"/>
</dbReference>
<evidence type="ECO:0000313" key="13">
    <source>
        <dbReference type="Proteomes" id="UP000177165"/>
    </source>
</evidence>
<feature type="domain" description="Lumazine-binding" evidence="11">
    <location>
        <begin position="1"/>
        <end position="96"/>
    </location>
</feature>
<gene>
    <name evidence="12" type="ORF">A3B74_04050</name>
</gene>
<evidence type="ECO:0000256" key="2">
    <source>
        <dbReference type="ARBA" id="ARBA00002803"/>
    </source>
</evidence>
<name>A0A1G2AR76_9BACT</name>
<dbReference type="PIRSF" id="PIRSF000498">
    <property type="entry name" value="Riboflavin_syn_A"/>
    <property type="match status" value="1"/>
</dbReference>
<dbReference type="NCBIfam" id="NF009566">
    <property type="entry name" value="PRK13020.1"/>
    <property type="match status" value="1"/>
</dbReference>
<evidence type="ECO:0000313" key="12">
    <source>
        <dbReference type="EMBL" id="OGY79029.1"/>
    </source>
</evidence>
<feature type="repeat" description="Lumazine-binding" evidence="10">
    <location>
        <begin position="97"/>
        <end position="195"/>
    </location>
</feature>
<evidence type="ECO:0000256" key="1">
    <source>
        <dbReference type="ARBA" id="ARBA00000968"/>
    </source>
</evidence>
<dbReference type="InterPro" id="IPR026017">
    <property type="entry name" value="Lumazine-bd_dom"/>
</dbReference>
<dbReference type="GO" id="GO:0004746">
    <property type="term" value="F:riboflavin synthase activity"/>
    <property type="evidence" value="ECO:0007669"/>
    <property type="project" value="UniProtKB-UniRule"/>
</dbReference>
<evidence type="ECO:0000256" key="5">
    <source>
        <dbReference type="ARBA" id="ARBA00013950"/>
    </source>
</evidence>
<comment type="caution">
    <text evidence="12">The sequence shown here is derived from an EMBL/GenBank/DDBJ whole genome shotgun (WGS) entry which is preliminary data.</text>
</comment>
<dbReference type="PROSITE" id="PS51177">
    <property type="entry name" value="LUMAZINE_BIND"/>
    <property type="match status" value="2"/>
</dbReference>
<evidence type="ECO:0000256" key="6">
    <source>
        <dbReference type="ARBA" id="ARBA00022619"/>
    </source>
</evidence>
<dbReference type="FunFam" id="2.40.30.20:FF:000003">
    <property type="entry name" value="Riboflavin synthase, alpha subunit"/>
    <property type="match status" value="1"/>
</dbReference>
<reference evidence="12 13" key="1">
    <citation type="journal article" date="2016" name="Nat. Commun.">
        <title>Thousands of microbial genomes shed light on interconnected biogeochemical processes in an aquifer system.</title>
        <authorList>
            <person name="Anantharaman K."/>
            <person name="Brown C.T."/>
            <person name="Hug L.A."/>
            <person name="Sharon I."/>
            <person name="Castelle C.J."/>
            <person name="Probst A.J."/>
            <person name="Thomas B.C."/>
            <person name="Singh A."/>
            <person name="Wilkins M.J."/>
            <person name="Karaoz U."/>
            <person name="Brodie E.L."/>
            <person name="Williams K.H."/>
            <person name="Hubbard S.S."/>
            <person name="Banfield J.F."/>
        </authorList>
    </citation>
    <scope>NUCLEOTIDE SEQUENCE [LARGE SCALE GENOMIC DNA]</scope>
</reference>
<evidence type="ECO:0000256" key="8">
    <source>
        <dbReference type="ARBA" id="ARBA00022737"/>
    </source>
</evidence>
<comment type="function">
    <text evidence="2">Catalyzes the dismutation of two molecules of 6,7-dimethyl-8-ribityllumazine, resulting in the formation of riboflavin and 5-amino-6-(D-ribitylamino)uracil.</text>
</comment>
<dbReference type="NCBIfam" id="NF006767">
    <property type="entry name" value="PRK09289.1"/>
    <property type="match status" value="1"/>
</dbReference>
<proteinExistence type="predicted"/>
<dbReference type="InterPro" id="IPR017938">
    <property type="entry name" value="Riboflavin_synthase-like_b-brl"/>
</dbReference>
<dbReference type="PANTHER" id="PTHR21098">
    <property type="entry name" value="RIBOFLAVIN SYNTHASE ALPHA CHAIN"/>
    <property type="match status" value="1"/>
</dbReference>
<dbReference type="EMBL" id="MHKB01000011">
    <property type="protein sequence ID" value="OGY79029.1"/>
    <property type="molecule type" value="Genomic_DNA"/>
</dbReference>
<dbReference type="CDD" id="cd00402">
    <property type="entry name" value="Riboflavin_synthase_like"/>
    <property type="match status" value="1"/>
</dbReference>
<feature type="repeat" description="Lumazine-binding" evidence="10">
    <location>
        <begin position="1"/>
        <end position="96"/>
    </location>
</feature>
<dbReference type="STRING" id="1798540.A3B74_04050"/>
<dbReference type="Gene3D" id="2.40.30.20">
    <property type="match status" value="2"/>
</dbReference>
<keyword evidence="7" id="KW-0808">Transferase</keyword>
<sequence>MFTGIIQGTGTIVSIKKFSDHKNFTVQMPQAFSAVKKGASIAIDGVCLTIVTCKKKKVTFDFMAETEKKTTLGHIKIHQRVNIERSMTLKDEIGGHLLSGHVDTQASIDSITTSYNNYRIQFKIKKSWMKYIFPKGFIALDGVSLTIVDTWNSQGYFSVAFIPETLKRTTFGWKREGHMVNVEIDRQTQAIVHTVESFLKRKIKAK</sequence>
<dbReference type="SUPFAM" id="SSF63380">
    <property type="entry name" value="Riboflavin synthase domain-like"/>
    <property type="match status" value="2"/>
</dbReference>
<evidence type="ECO:0000256" key="10">
    <source>
        <dbReference type="PROSITE-ProRule" id="PRU00524"/>
    </source>
</evidence>
<dbReference type="NCBIfam" id="TIGR00187">
    <property type="entry name" value="ribE"/>
    <property type="match status" value="1"/>
</dbReference>
<evidence type="ECO:0000256" key="7">
    <source>
        <dbReference type="ARBA" id="ARBA00022679"/>
    </source>
</evidence>
<comment type="pathway">
    <text evidence="3">Cofactor biosynthesis; riboflavin biosynthesis; riboflavin from 2-hydroxy-3-oxobutyl phosphate and 5-amino-6-(D-ribitylamino)uracil: step 2/2.</text>
</comment>
<protein>
    <recommendedName>
        <fullName evidence="5 9">Riboflavin synthase</fullName>
        <ecNumber evidence="4 9">2.5.1.9</ecNumber>
    </recommendedName>
</protein>
<dbReference type="InterPro" id="IPR001783">
    <property type="entry name" value="Lumazine-bd"/>
</dbReference>
<dbReference type="AlphaFoldDB" id="A0A1G2AR76"/>
<dbReference type="Proteomes" id="UP000177165">
    <property type="component" value="Unassembled WGS sequence"/>
</dbReference>
<evidence type="ECO:0000256" key="9">
    <source>
        <dbReference type="NCBIfam" id="TIGR00187"/>
    </source>
</evidence>
<feature type="domain" description="Lumazine-binding" evidence="11">
    <location>
        <begin position="97"/>
        <end position="195"/>
    </location>
</feature>
<dbReference type="Pfam" id="PF00677">
    <property type="entry name" value="Lum_binding"/>
    <property type="match status" value="2"/>
</dbReference>
<keyword evidence="8" id="KW-0677">Repeat</keyword>
<accession>A0A1G2AR76</accession>
<dbReference type="EC" id="2.5.1.9" evidence="4 9"/>
<keyword evidence="6" id="KW-0686">Riboflavin biosynthesis</keyword>
<comment type="catalytic activity">
    <reaction evidence="1">
        <text>2 6,7-dimethyl-8-(1-D-ribityl)lumazine + H(+) = 5-amino-6-(D-ribitylamino)uracil + riboflavin</text>
        <dbReference type="Rhea" id="RHEA:20772"/>
        <dbReference type="ChEBI" id="CHEBI:15378"/>
        <dbReference type="ChEBI" id="CHEBI:15934"/>
        <dbReference type="ChEBI" id="CHEBI:57986"/>
        <dbReference type="ChEBI" id="CHEBI:58201"/>
        <dbReference type="EC" id="2.5.1.9"/>
    </reaction>
</comment>
<dbReference type="PANTHER" id="PTHR21098:SF0">
    <property type="entry name" value="RIBOFLAVIN SYNTHASE"/>
    <property type="match status" value="1"/>
</dbReference>
<evidence type="ECO:0000259" key="11">
    <source>
        <dbReference type="PROSITE" id="PS51177"/>
    </source>
</evidence>
<organism evidence="12 13">
    <name type="scientific">Candidatus Kerfeldbacteria bacterium RIFCSPHIGHO2_02_FULL_42_14</name>
    <dbReference type="NCBI Taxonomy" id="1798540"/>
    <lineage>
        <taxon>Bacteria</taxon>
        <taxon>Candidatus Kerfeldiibacteriota</taxon>
    </lineage>
</organism>
<evidence type="ECO:0000256" key="3">
    <source>
        <dbReference type="ARBA" id="ARBA00004887"/>
    </source>
</evidence>
<dbReference type="GO" id="GO:0009231">
    <property type="term" value="P:riboflavin biosynthetic process"/>
    <property type="evidence" value="ECO:0007669"/>
    <property type="project" value="UniProtKB-KW"/>
</dbReference>
<evidence type="ECO:0000256" key="4">
    <source>
        <dbReference type="ARBA" id="ARBA00012827"/>
    </source>
</evidence>